<dbReference type="AlphaFoldDB" id="A0A4P6JJI0"/>
<dbReference type="Gene3D" id="3.40.190.10">
    <property type="entry name" value="Periplasmic binding protein-like II"/>
    <property type="match status" value="2"/>
</dbReference>
<feature type="signal peptide" evidence="1">
    <location>
        <begin position="1"/>
        <end position="21"/>
    </location>
</feature>
<dbReference type="PROSITE" id="PS51257">
    <property type="entry name" value="PROKAR_LIPOPROTEIN"/>
    <property type="match status" value="1"/>
</dbReference>
<dbReference type="PANTHER" id="PTHR30024">
    <property type="entry name" value="ALIPHATIC SULFONATES-BINDING PROTEIN-RELATED"/>
    <property type="match status" value="1"/>
</dbReference>
<dbReference type="KEGG" id="kbs:EPA93_04450"/>
<name>A0A4P6JJI0_KTERU</name>
<evidence type="ECO:0000313" key="2">
    <source>
        <dbReference type="EMBL" id="QBD75287.1"/>
    </source>
</evidence>
<dbReference type="EMBL" id="CP035758">
    <property type="protein sequence ID" value="QBD75287.1"/>
    <property type="molecule type" value="Genomic_DNA"/>
</dbReference>
<dbReference type="OrthoDB" id="286202at2"/>
<dbReference type="RefSeq" id="WP_129885886.1">
    <property type="nucleotide sequence ID" value="NZ_CP035758.1"/>
</dbReference>
<evidence type="ECO:0000256" key="1">
    <source>
        <dbReference type="SAM" id="SignalP"/>
    </source>
</evidence>
<evidence type="ECO:0008006" key="4">
    <source>
        <dbReference type="Google" id="ProtNLM"/>
    </source>
</evidence>
<reference evidence="2 3" key="1">
    <citation type="submission" date="2019-01" db="EMBL/GenBank/DDBJ databases">
        <title>Ktedonosporobacter rubrisoli SCAWS-G2.</title>
        <authorList>
            <person name="Huang Y."/>
            <person name="Yan B."/>
        </authorList>
    </citation>
    <scope>NUCLEOTIDE SEQUENCE [LARGE SCALE GENOMIC DNA]</scope>
    <source>
        <strain evidence="2 3">SCAWS-G2</strain>
    </source>
</reference>
<dbReference type="Proteomes" id="UP000290365">
    <property type="component" value="Chromosome"/>
</dbReference>
<protein>
    <recommendedName>
        <fullName evidence="4">ABC transporter substrate-binding protein</fullName>
    </recommendedName>
</protein>
<organism evidence="2 3">
    <name type="scientific">Ktedonosporobacter rubrisoli</name>
    <dbReference type="NCBI Taxonomy" id="2509675"/>
    <lineage>
        <taxon>Bacteria</taxon>
        <taxon>Bacillati</taxon>
        <taxon>Chloroflexota</taxon>
        <taxon>Ktedonobacteria</taxon>
        <taxon>Ktedonobacterales</taxon>
        <taxon>Ktedonosporobacteraceae</taxon>
        <taxon>Ktedonosporobacter</taxon>
    </lineage>
</organism>
<keyword evidence="3" id="KW-1185">Reference proteome</keyword>
<keyword evidence="1" id="KW-0732">Signal</keyword>
<proteinExistence type="predicted"/>
<sequence length="331" mass="35817">MLKRKYLAALLLTTAMLLTSACGGQNASTASKSASSMSAVPTEVTIAYQPSMGSANLIVLKQQGTLEKQFPHTRIQWKLLNSGSAVREAMIANQAQLGYMGVPPFLVGWDRGVNWKVLAATSKMDAWLVAREPRFKSLRDFKPGDKIAVVAPDSLQAINLRKAALAQLGNAHALDSNLVVMTPPDAEQALLTGQVAANMGAPPFQYREVAAGGHRLLRGYDIFGQVTTDEVVILQNFYAQYPDFARKLSQDLVEATTFLNSHHEEAAQYLARDQLGKATAAQYKTWLDQTGSEFETTPVGLLSFAQFMQSIGLISKVPGSEKELCVPAVAG</sequence>
<dbReference type="SUPFAM" id="SSF53850">
    <property type="entry name" value="Periplasmic binding protein-like II"/>
    <property type="match status" value="1"/>
</dbReference>
<dbReference type="Pfam" id="PF13379">
    <property type="entry name" value="NMT1_2"/>
    <property type="match status" value="1"/>
</dbReference>
<dbReference type="PANTHER" id="PTHR30024:SF2">
    <property type="entry name" value="ABC TRANSPORTER SUBSTRATE-BINDING PROTEIN"/>
    <property type="match status" value="1"/>
</dbReference>
<feature type="chain" id="PRO_5020469502" description="ABC transporter substrate-binding protein" evidence="1">
    <location>
        <begin position="22"/>
        <end position="331"/>
    </location>
</feature>
<evidence type="ECO:0000313" key="3">
    <source>
        <dbReference type="Proteomes" id="UP000290365"/>
    </source>
</evidence>
<accession>A0A4P6JJI0</accession>
<gene>
    <name evidence="2" type="ORF">EPA93_04450</name>
</gene>